<feature type="domain" description="PurM-like C-terminal" evidence="10">
    <location>
        <begin position="613"/>
        <end position="752"/>
    </location>
</feature>
<comment type="subcellular location">
    <subcellularLocation>
        <location evidence="8">Cytoplasm</location>
    </subcellularLocation>
</comment>
<feature type="domain" description="PurM-like N-terminal" evidence="9">
    <location>
        <begin position="104"/>
        <end position="218"/>
    </location>
</feature>
<dbReference type="InterPro" id="IPR036676">
    <property type="entry name" value="PurM-like_C_sf"/>
</dbReference>
<evidence type="ECO:0000256" key="6">
    <source>
        <dbReference type="ARBA" id="ARBA00022840"/>
    </source>
</evidence>
<comment type="catalytic activity">
    <reaction evidence="8">
        <text>N(2)-formyl-N(1)-(5-phospho-beta-D-ribosyl)glycinamide + L-glutamine + ATP + H2O = 2-formamido-N(1)-(5-O-phospho-beta-D-ribosyl)acetamidine + L-glutamate + ADP + phosphate + H(+)</text>
        <dbReference type="Rhea" id="RHEA:17129"/>
        <dbReference type="ChEBI" id="CHEBI:15377"/>
        <dbReference type="ChEBI" id="CHEBI:15378"/>
        <dbReference type="ChEBI" id="CHEBI:29985"/>
        <dbReference type="ChEBI" id="CHEBI:30616"/>
        <dbReference type="ChEBI" id="CHEBI:43474"/>
        <dbReference type="ChEBI" id="CHEBI:58359"/>
        <dbReference type="ChEBI" id="CHEBI:147286"/>
        <dbReference type="ChEBI" id="CHEBI:147287"/>
        <dbReference type="ChEBI" id="CHEBI:456216"/>
        <dbReference type="EC" id="6.3.5.3"/>
    </reaction>
</comment>
<evidence type="ECO:0000256" key="3">
    <source>
        <dbReference type="ARBA" id="ARBA00022723"/>
    </source>
</evidence>
<dbReference type="GO" id="GO:0000287">
    <property type="term" value="F:magnesium ion binding"/>
    <property type="evidence" value="ECO:0007669"/>
    <property type="project" value="UniProtKB-UniRule"/>
</dbReference>
<dbReference type="GO" id="GO:0005524">
    <property type="term" value="F:ATP binding"/>
    <property type="evidence" value="ECO:0007669"/>
    <property type="project" value="UniProtKB-UniRule"/>
</dbReference>
<feature type="binding site" evidence="8">
    <location>
        <position position="271"/>
    </location>
    <ligand>
        <name>substrate</name>
    </ligand>
</feature>
<dbReference type="Pfam" id="PF02769">
    <property type="entry name" value="AIRS_C"/>
    <property type="match status" value="2"/>
</dbReference>
<evidence type="ECO:0000259" key="11">
    <source>
        <dbReference type="Pfam" id="PF18072"/>
    </source>
</evidence>
<evidence type="ECO:0000313" key="12">
    <source>
        <dbReference type="EMBL" id="GIF08025.1"/>
    </source>
</evidence>
<dbReference type="PIRSF" id="PIRSF001587">
    <property type="entry name" value="FGAM_synthase_II"/>
    <property type="match status" value="1"/>
</dbReference>
<dbReference type="InterPro" id="IPR010074">
    <property type="entry name" value="PRibForGlyAmidine_synth_PurL"/>
</dbReference>
<dbReference type="Proteomes" id="UP000629619">
    <property type="component" value="Unassembled WGS sequence"/>
</dbReference>
<evidence type="ECO:0000259" key="9">
    <source>
        <dbReference type="Pfam" id="PF00586"/>
    </source>
</evidence>
<dbReference type="CDD" id="cd02203">
    <property type="entry name" value="PurL_repeat1"/>
    <property type="match status" value="1"/>
</dbReference>
<dbReference type="NCBIfam" id="TIGR01736">
    <property type="entry name" value="FGAM_synth_II"/>
    <property type="match status" value="1"/>
</dbReference>
<evidence type="ECO:0000256" key="5">
    <source>
        <dbReference type="ARBA" id="ARBA00022755"/>
    </source>
</evidence>
<feature type="binding site" evidence="8">
    <location>
        <position position="299"/>
    </location>
    <ligand>
        <name>Mg(2+)</name>
        <dbReference type="ChEBI" id="CHEBI:18420"/>
        <label>2</label>
    </ligand>
</feature>
<feature type="domain" description="Phosphoribosylformylglycinamidine synthase linker" evidence="11">
    <location>
        <begin position="41"/>
        <end position="80"/>
    </location>
</feature>
<feature type="domain" description="PurM-like N-terminal" evidence="9">
    <location>
        <begin position="480"/>
        <end position="598"/>
    </location>
</feature>
<evidence type="ECO:0000259" key="10">
    <source>
        <dbReference type="Pfam" id="PF02769"/>
    </source>
</evidence>
<evidence type="ECO:0000256" key="7">
    <source>
        <dbReference type="ARBA" id="ARBA00022842"/>
    </source>
</evidence>
<dbReference type="Pfam" id="PF00586">
    <property type="entry name" value="AIRS"/>
    <property type="match status" value="2"/>
</dbReference>
<feature type="binding site" evidence="8">
    <location>
        <position position="537"/>
    </location>
    <ligand>
        <name>ATP</name>
        <dbReference type="ChEBI" id="CHEBI:30616"/>
    </ligand>
</feature>
<proteinExistence type="inferred from homology"/>
<dbReference type="InterPro" id="IPR041609">
    <property type="entry name" value="PurL_linker"/>
</dbReference>
<dbReference type="PANTHER" id="PTHR43555">
    <property type="entry name" value="PHOSPHORIBOSYLFORMYLGLYCINAMIDINE SYNTHASE SUBUNIT PURL"/>
    <property type="match status" value="1"/>
</dbReference>
<keyword evidence="5 8" id="KW-0658">Purine biosynthesis</keyword>
<comment type="pathway">
    <text evidence="8">Purine metabolism; IMP biosynthesis via de novo pathway; 5-amino-1-(5-phospho-D-ribosyl)imidazole from N(2)-formyl-N(1)-(5-phospho-D-ribosyl)glycinamide: step 1/2.</text>
</comment>
<dbReference type="CDD" id="cd02204">
    <property type="entry name" value="PurL_repeat2"/>
    <property type="match status" value="1"/>
</dbReference>
<feature type="binding site" evidence="8">
    <location>
        <position position="146"/>
    </location>
    <ligand>
        <name>substrate</name>
    </ligand>
</feature>
<feature type="active site" description="Proton acceptor" evidence="8">
    <location>
        <position position="125"/>
    </location>
</feature>
<comment type="similarity">
    <text evidence="8">Belongs to the FGAMS family.</text>
</comment>
<dbReference type="InterPro" id="IPR036921">
    <property type="entry name" value="PurM-like_N_sf"/>
</dbReference>
<dbReference type="Gene3D" id="3.90.650.10">
    <property type="entry name" value="PurM-like C-terminal domain"/>
    <property type="match status" value="2"/>
</dbReference>
<comment type="caution">
    <text evidence="8">Lacks conserved residue(s) required for the propagation of feature annotation.</text>
</comment>
<dbReference type="EC" id="6.3.5.3" evidence="8"/>
<evidence type="ECO:0000256" key="4">
    <source>
        <dbReference type="ARBA" id="ARBA00022741"/>
    </source>
</evidence>
<feature type="binding site" evidence="8">
    <location>
        <position position="574"/>
    </location>
    <ligand>
        <name>ATP</name>
        <dbReference type="ChEBI" id="CHEBI:30616"/>
    </ligand>
</feature>
<evidence type="ECO:0000313" key="13">
    <source>
        <dbReference type="Proteomes" id="UP000629619"/>
    </source>
</evidence>
<dbReference type="Pfam" id="PF18072">
    <property type="entry name" value="FGAR-AT_linker"/>
    <property type="match status" value="1"/>
</dbReference>
<keyword evidence="13" id="KW-1185">Reference proteome</keyword>
<evidence type="ECO:0000256" key="2">
    <source>
        <dbReference type="ARBA" id="ARBA00022598"/>
    </source>
</evidence>
<dbReference type="EMBL" id="BOMW01000058">
    <property type="protein sequence ID" value="GIF08025.1"/>
    <property type="molecule type" value="Genomic_DNA"/>
</dbReference>
<feature type="binding site" evidence="8">
    <location>
        <position position="575"/>
    </location>
    <ligand>
        <name>Mg(2+)</name>
        <dbReference type="ChEBI" id="CHEBI:18420"/>
        <label>1</label>
    </ligand>
</feature>
<keyword evidence="7 8" id="KW-0460">Magnesium</keyword>
<feature type="binding site" evidence="8">
    <location>
        <position position="147"/>
    </location>
    <ligand>
        <name>Mg(2+)</name>
        <dbReference type="ChEBI" id="CHEBI:18420"/>
        <label>2</label>
    </ligand>
</feature>
<dbReference type="GO" id="GO:0006189">
    <property type="term" value="P:'de novo' IMP biosynthetic process"/>
    <property type="evidence" value="ECO:0007669"/>
    <property type="project" value="UniProtKB-UniRule"/>
</dbReference>
<feature type="binding site" evidence="8">
    <location>
        <position position="79"/>
    </location>
    <ligand>
        <name>ATP</name>
        <dbReference type="ChEBI" id="CHEBI:30616"/>
    </ligand>
</feature>
<gene>
    <name evidence="12" type="primary">purL_1</name>
    <name evidence="8" type="synonym">purL</name>
    <name evidence="12" type="ORF">Asi03nite_55630</name>
</gene>
<dbReference type="NCBIfam" id="NF002290">
    <property type="entry name" value="PRK01213.1"/>
    <property type="match status" value="1"/>
</dbReference>
<evidence type="ECO:0000256" key="1">
    <source>
        <dbReference type="ARBA" id="ARBA00022490"/>
    </source>
</evidence>
<keyword evidence="6 8" id="KW-0067">ATP-binding</keyword>
<feature type="binding site" evidence="8">
    <location>
        <position position="577"/>
    </location>
    <ligand>
        <name>substrate</name>
    </ligand>
</feature>
<name>A0A919NCA0_9ACTN</name>
<feature type="domain" description="PurM-like C-terminal" evidence="10">
    <location>
        <begin position="232"/>
        <end position="382"/>
    </location>
</feature>
<dbReference type="GO" id="GO:0005737">
    <property type="term" value="C:cytoplasm"/>
    <property type="evidence" value="ECO:0007669"/>
    <property type="project" value="UniProtKB-SubCell"/>
</dbReference>
<dbReference type="InterPro" id="IPR016188">
    <property type="entry name" value="PurM-like_N"/>
</dbReference>
<dbReference type="SUPFAM" id="SSF55326">
    <property type="entry name" value="PurM N-terminal domain-like"/>
    <property type="match status" value="2"/>
</dbReference>
<keyword evidence="3 8" id="KW-0479">Metal-binding</keyword>
<dbReference type="SUPFAM" id="SSF56042">
    <property type="entry name" value="PurM C-terminal domain-like"/>
    <property type="match status" value="2"/>
</dbReference>
<comment type="function">
    <text evidence="8">Part of the phosphoribosylformylglycinamidine synthase complex involved in the purines biosynthetic pathway. Catalyzes the ATP-dependent conversion of formylglycinamide ribonucleotide (FGAR) and glutamine to yield formylglycinamidine ribonucleotide (FGAM) and glutamate. The FGAM synthase complex is composed of three subunits. PurQ produces an ammonia molecule by converting glutamine to glutamate. PurL transfers the ammonia molecule to FGAR to form FGAM in an ATP-dependent manner. PurS interacts with PurQ and PurL and is thought to assist in the transfer of the ammonia molecule from PurQ to PurL.</text>
</comment>
<keyword evidence="4 8" id="KW-0547">Nucleotide-binding</keyword>
<keyword evidence="1 8" id="KW-0963">Cytoplasm</keyword>
<comment type="subunit">
    <text evidence="8">Monomer. Part of the FGAM synthase complex composed of 1 PurL, 1 PurQ and 2 PurS subunits.</text>
</comment>
<dbReference type="AlphaFoldDB" id="A0A919NCA0"/>
<evidence type="ECO:0000256" key="8">
    <source>
        <dbReference type="HAMAP-Rule" id="MF_00420"/>
    </source>
</evidence>
<dbReference type="GO" id="GO:0004642">
    <property type="term" value="F:phosphoribosylformylglycinamidine synthase activity"/>
    <property type="evidence" value="ECO:0007669"/>
    <property type="project" value="UniProtKB-UniRule"/>
</dbReference>
<feature type="binding site" evidence="8">
    <location>
        <position position="123"/>
    </location>
    <ligand>
        <name>Mg(2+)</name>
        <dbReference type="ChEBI" id="CHEBI:18420"/>
        <label>1</label>
    </ligand>
</feature>
<feature type="binding site" evidence="8">
    <location>
        <begin position="343"/>
        <end position="345"/>
    </location>
    <ligand>
        <name>substrate</name>
    </ligand>
</feature>
<feature type="active site" evidence="8">
    <location>
        <position position="76"/>
    </location>
</feature>
<feature type="binding site" evidence="8">
    <location>
        <position position="121"/>
    </location>
    <ligand>
        <name>ATP</name>
        <dbReference type="ChEBI" id="CHEBI:30616"/>
    </ligand>
</feature>
<keyword evidence="2 8" id="KW-0436">Ligase</keyword>
<dbReference type="HAMAP" id="MF_00420">
    <property type="entry name" value="PurL_2"/>
    <property type="match status" value="1"/>
</dbReference>
<dbReference type="FunFam" id="3.30.1330.10:FF:000004">
    <property type="entry name" value="Phosphoribosylformylglycinamidine synthase subunit PurL"/>
    <property type="match status" value="1"/>
</dbReference>
<comment type="caution">
    <text evidence="12">The sequence shown here is derived from an EMBL/GenBank/DDBJ whole genome shotgun (WGS) entry which is preliminary data.</text>
</comment>
<reference evidence="12" key="1">
    <citation type="submission" date="2021-01" db="EMBL/GenBank/DDBJ databases">
        <title>Whole genome shotgun sequence of Actinoplanes siamensis NBRC 109076.</title>
        <authorList>
            <person name="Komaki H."/>
            <person name="Tamura T."/>
        </authorList>
    </citation>
    <scope>NUCLEOTIDE SEQUENCE</scope>
    <source>
        <strain evidence="12">NBRC 109076</strain>
    </source>
</reference>
<accession>A0A919NCA0</accession>
<sequence length="799" mass="84896">MTTQQDKSGFAATDVLANEFADGPDTVQKAEQSPDELQPFADLGLKDDEYAKIRDILGRRPTASELAMYSIMWSEHCSYKSSKVHLREFVAKVPKNTRMLAGIGENAGVVQVSDDLAVTFKVESHNHPSYVEPYQGAATGVGGIVRDILAMGARPIAVMDPLRFGAADHPDTARVLPGVVAGIGGYGNCLGLPNIGGEIVFDPCYQGNPLVNALSIGVLPVERLQKKEATGSGNIVVLLGARTGRDGIGGVSVLASATFDEEAEQRRPSVQVGDPFMEKLLIESCLELYDAGLVTGIQDLGGAGLTCALTETAAAAGTGMRVWLERVPLREASMSPTEILASESQERMLLIVTPENLDAVLKVAEKWGVWATAIGEVTPRGEDGSPGRLVITWNDHVVVDVPPGSLADDGPVYERPLREPSDLILLQADRAETLPRPATGDELRETVLRMAASPNLCDKTWVTEQYDRYVLGNTVLAQPEDSGVLRLDEQTNLGVALSVDGNGRFARLDPYEGAKLALAEAYRNVAVTGAEPIAVTDCLNFGSPEDPAVMWQFAQAVRGLADGCQQLGTPVTGGNVSFYNQTGAAAIHPTPVVGVMGLFDDVTRRIPMGFKNSGELLFLLGETRAELSGSEWAWVTHGHLGGRPPKVDLAAEQALGKVMARASQAGVVSAAHDLSDGGLAQVLVESSLRYGVGAQVTLPEDVFVQLFSESAGRVLVAVPRAHEAAFTALVTEFGVPYTQIGVTSETAALEVTGQFTIPLDELRASYSGTLPKLFGTPAQDESGEVRSVTLELIEPKPQP</sequence>
<dbReference type="RefSeq" id="WP_203683407.1">
    <property type="nucleotide sequence ID" value="NZ_BOMW01000058.1"/>
</dbReference>
<dbReference type="PANTHER" id="PTHR43555:SF1">
    <property type="entry name" value="PHOSPHORIBOSYLFORMYLGLYCINAMIDINE SYNTHASE SUBUNIT PURL"/>
    <property type="match status" value="1"/>
</dbReference>
<protein>
    <recommendedName>
        <fullName evidence="8">Phosphoribosylformylglycinamidine synthase subunit PurL</fullName>
        <shortName evidence="8">FGAM synthase</shortName>
        <ecNumber evidence="8">6.3.5.3</ecNumber>
    </recommendedName>
    <alternativeName>
        <fullName evidence="8">Formylglycinamide ribonucleotide amidotransferase subunit II</fullName>
        <shortName evidence="8">FGAR amidotransferase II</shortName>
        <shortName evidence="8">FGAR-AT II</shortName>
    </alternativeName>
    <alternativeName>
        <fullName evidence="8">Glutamine amidotransferase PurL</fullName>
    </alternativeName>
    <alternativeName>
        <fullName evidence="8">Phosphoribosylformylglycinamidine synthase subunit II</fullName>
    </alternativeName>
</protein>
<dbReference type="Gene3D" id="3.30.1330.10">
    <property type="entry name" value="PurM-like, N-terminal domain"/>
    <property type="match status" value="2"/>
</dbReference>
<organism evidence="12 13">
    <name type="scientific">Actinoplanes siamensis</name>
    <dbReference type="NCBI Taxonomy" id="1223317"/>
    <lineage>
        <taxon>Bacteria</taxon>
        <taxon>Bacillati</taxon>
        <taxon>Actinomycetota</taxon>
        <taxon>Actinomycetes</taxon>
        <taxon>Micromonosporales</taxon>
        <taxon>Micromonosporaceae</taxon>
        <taxon>Actinoplanes</taxon>
    </lineage>
</organism>
<dbReference type="InterPro" id="IPR010918">
    <property type="entry name" value="PurM-like_C_dom"/>
</dbReference>
<feature type="binding site" evidence="8">
    <location>
        <begin position="124"/>
        <end position="127"/>
    </location>
    <ligand>
        <name>substrate</name>
    </ligand>
</feature>